<dbReference type="SUPFAM" id="SSF57667">
    <property type="entry name" value="beta-beta-alpha zinc fingers"/>
    <property type="match status" value="1"/>
</dbReference>
<dbReference type="InterPro" id="IPR036236">
    <property type="entry name" value="Znf_C2H2_sf"/>
</dbReference>
<dbReference type="GO" id="GO:0005634">
    <property type="term" value="C:nucleus"/>
    <property type="evidence" value="ECO:0007669"/>
    <property type="project" value="UniProtKB-SubCell"/>
</dbReference>
<dbReference type="GO" id="GO:0010468">
    <property type="term" value="P:regulation of gene expression"/>
    <property type="evidence" value="ECO:0007669"/>
    <property type="project" value="TreeGrafter"/>
</dbReference>
<dbReference type="OrthoDB" id="8922241at2759"/>
<dbReference type="SMART" id="SM00355">
    <property type="entry name" value="ZnF_C2H2"/>
    <property type="match status" value="2"/>
</dbReference>
<gene>
    <name evidence="10" type="ORF">BS47DRAFT_544088</name>
</gene>
<dbReference type="EMBL" id="MU128933">
    <property type="protein sequence ID" value="KAF9517195.1"/>
    <property type="molecule type" value="Genomic_DNA"/>
</dbReference>
<dbReference type="PROSITE" id="PS00028">
    <property type="entry name" value="ZINC_FINGER_C2H2_1"/>
    <property type="match status" value="1"/>
</dbReference>
<comment type="caution">
    <text evidence="10">The sequence shown here is derived from an EMBL/GenBank/DDBJ whole genome shotgun (WGS) entry which is preliminary data.</text>
</comment>
<feature type="compositionally biased region" description="Basic and acidic residues" evidence="8">
    <location>
        <begin position="84"/>
        <end position="93"/>
    </location>
</feature>
<evidence type="ECO:0000256" key="8">
    <source>
        <dbReference type="SAM" id="MobiDB-lite"/>
    </source>
</evidence>
<reference evidence="10" key="1">
    <citation type="journal article" date="2020" name="Nat. Commun.">
        <title>Large-scale genome sequencing of mycorrhizal fungi provides insights into the early evolution of symbiotic traits.</title>
        <authorList>
            <person name="Miyauchi S."/>
            <person name="Kiss E."/>
            <person name="Kuo A."/>
            <person name="Drula E."/>
            <person name="Kohler A."/>
            <person name="Sanchez-Garcia M."/>
            <person name="Morin E."/>
            <person name="Andreopoulos B."/>
            <person name="Barry K.W."/>
            <person name="Bonito G."/>
            <person name="Buee M."/>
            <person name="Carver A."/>
            <person name="Chen C."/>
            <person name="Cichocki N."/>
            <person name="Clum A."/>
            <person name="Culley D."/>
            <person name="Crous P.W."/>
            <person name="Fauchery L."/>
            <person name="Girlanda M."/>
            <person name="Hayes R.D."/>
            <person name="Keri Z."/>
            <person name="LaButti K."/>
            <person name="Lipzen A."/>
            <person name="Lombard V."/>
            <person name="Magnuson J."/>
            <person name="Maillard F."/>
            <person name="Murat C."/>
            <person name="Nolan M."/>
            <person name="Ohm R.A."/>
            <person name="Pangilinan J."/>
            <person name="Pereira M.F."/>
            <person name="Perotto S."/>
            <person name="Peter M."/>
            <person name="Pfister S."/>
            <person name="Riley R."/>
            <person name="Sitrit Y."/>
            <person name="Stielow J.B."/>
            <person name="Szollosi G."/>
            <person name="Zifcakova L."/>
            <person name="Stursova M."/>
            <person name="Spatafora J.W."/>
            <person name="Tedersoo L."/>
            <person name="Vaario L.M."/>
            <person name="Yamada A."/>
            <person name="Yan M."/>
            <person name="Wang P."/>
            <person name="Xu J."/>
            <person name="Bruns T."/>
            <person name="Baldrian P."/>
            <person name="Vilgalys R."/>
            <person name="Dunand C."/>
            <person name="Henrissat B."/>
            <person name="Grigoriev I.V."/>
            <person name="Hibbett D."/>
            <person name="Nagy L.G."/>
            <person name="Martin F.M."/>
        </authorList>
    </citation>
    <scope>NUCLEOTIDE SEQUENCE</scope>
    <source>
        <strain evidence="10">UP504</strain>
    </source>
</reference>
<feature type="region of interest" description="Disordered" evidence="8">
    <location>
        <begin position="67"/>
        <end position="107"/>
    </location>
</feature>
<name>A0A9P6E0L5_9AGAM</name>
<evidence type="ECO:0000259" key="9">
    <source>
        <dbReference type="PROSITE" id="PS50157"/>
    </source>
</evidence>
<sequence length="208" mass="23211">MERFEYIGKHNLFHPRTSSILGSRWQGRCPSSSSSIHTRNIPNCCIAIRLACVTAVTVTVTVTATATSHHHRNQGRHHPYRSVRRGEGKDDVKNPPNPVEDTTDSGDATKKYKCDLCPRSFDRPSALAQHDNVHTAKKPHVCLHCNRVFSVKSNVTRHLDTCPVYNASPSGSGQRGAITNAHEADGSQEGVTQVPKLLYFHRRDSCWY</sequence>
<dbReference type="InterPro" id="IPR013087">
    <property type="entry name" value="Znf_C2H2_type"/>
</dbReference>
<keyword evidence="6" id="KW-0539">Nucleus</keyword>
<keyword evidence="5" id="KW-0862">Zinc</keyword>
<organism evidence="10 11">
    <name type="scientific">Hydnum rufescens UP504</name>
    <dbReference type="NCBI Taxonomy" id="1448309"/>
    <lineage>
        <taxon>Eukaryota</taxon>
        <taxon>Fungi</taxon>
        <taxon>Dikarya</taxon>
        <taxon>Basidiomycota</taxon>
        <taxon>Agaricomycotina</taxon>
        <taxon>Agaricomycetes</taxon>
        <taxon>Cantharellales</taxon>
        <taxon>Hydnaceae</taxon>
        <taxon>Hydnum</taxon>
    </lineage>
</organism>
<evidence type="ECO:0000313" key="10">
    <source>
        <dbReference type="EMBL" id="KAF9517195.1"/>
    </source>
</evidence>
<protein>
    <recommendedName>
        <fullName evidence="9">C2H2-type domain-containing protein</fullName>
    </recommendedName>
</protein>
<feature type="compositionally biased region" description="Basic residues" evidence="8">
    <location>
        <begin position="68"/>
        <end position="83"/>
    </location>
</feature>
<dbReference type="PROSITE" id="PS50157">
    <property type="entry name" value="ZINC_FINGER_C2H2_2"/>
    <property type="match status" value="1"/>
</dbReference>
<evidence type="ECO:0000256" key="7">
    <source>
        <dbReference type="PROSITE-ProRule" id="PRU00042"/>
    </source>
</evidence>
<dbReference type="PANTHER" id="PTHR16515">
    <property type="entry name" value="PR DOMAIN ZINC FINGER PROTEIN"/>
    <property type="match status" value="1"/>
</dbReference>
<evidence type="ECO:0000256" key="2">
    <source>
        <dbReference type="ARBA" id="ARBA00022723"/>
    </source>
</evidence>
<evidence type="ECO:0000313" key="11">
    <source>
        <dbReference type="Proteomes" id="UP000886523"/>
    </source>
</evidence>
<evidence type="ECO:0000256" key="4">
    <source>
        <dbReference type="ARBA" id="ARBA00022771"/>
    </source>
</evidence>
<accession>A0A9P6E0L5</accession>
<proteinExistence type="predicted"/>
<keyword evidence="4 7" id="KW-0863">Zinc-finger</keyword>
<dbReference type="InterPro" id="IPR050331">
    <property type="entry name" value="Zinc_finger"/>
</dbReference>
<dbReference type="Proteomes" id="UP000886523">
    <property type="component" value="Unassembled WGS sequence"/>
</dbReference>
<dbReference type="GO" id="GO:0008270">
    <property type="term" value="F:zinc ion binding"/>
    <property type="evidence" value="ECO:0007669"/>
    <property type="project" value="UniProtKB-KW"/>
</dbReference>
<keyword evidence="3" id="KW-0677">Repeat</keyword>
<keyword evidence="2" id="KW-0479">Metal-binding</keyword>
<dbReference type="Pfam" id="PF00096">
    <property type="entry name" value="zf-C2H2"/>
    <property type="match status" value="2"/>
</dbReference>
<evidence type="ECO:0000256" key="3">
    <source>
        <dbReference type="ARBA" id="ARBA00022737"/>
    </source>
</evidence>
<feature type="domain" description="C2H2-type" evidence="9">
    <location>
        <begin position="112"/>
        <end position="139"/>
    </location>
</feature>
<dbReference type="AlphaFoldDB" id="A0A9P6E0L5"/>
<keyword evidence="11" id="KW-1185">Reference proteome</keyword>
<evidence type="ECO:0000256" key="1">
    <source>
        <dbReference type="ARBA" id="ARBA00004123"/>
    </source>
</evidence>
<comment type="subcellular location">
    <subcellularLocation>
        <location evidence="1">Nucleus</location>
    </subcellularLocation>
</comment>
<dbReference type="Gene3D" id="3.30.160.60">
    <property type="entry name" value="Classic Zinc Finger"/>
    <property type="match status" value="2"/>
</dbReference>
<evidence type="ECO:0000256" key="6">
    <source>
        <dbReference type="ARBA" id="ARBA00023242"/>
    </source>
</evidence>
<evidence type="ECO:0000256" key="5">
    <source>
        <dbReference type="ARBA" id="ARBA00022833"/>
    </source>
</evidence>
<dbReference type="PANTHER" id="PTHR16515:SF49">
    <property type="entry name" value="GASTRULA ZINC FINGER PROTEIN XLCGF49.1-LIKE-RELATED"/>
    <property type="match status" value="1"/>
</dbReference>